<dbReference type="PANTHER" id="PTHR34580">
    <property type="match status" value="1"/>
</dbReference>
<dbReference type="PROSITE" id="PS52050">
    <property type="entry name" value="WYL"/>
    <property type="match status" value="1"/>
</dbReference>
<sequence length="306" mass="35573">MNSYPNLSRLILIIDLLKRNRLTKTKLKERLETFDISVSEKTLRRDFKIIKDLGYDLNPNNSHVLSIENDITHEIDILNKVKDRMNSNSLHQFITDENTLQSPPTISSVVLPTILKSITNRISISFVYQKFNSNLKSNRHVAPLVLKEYNGQWHLLAFELDSEDPTAKVFGCDRINSLSTHEQFAINLIDENKQKIIDFKNTLGASMPLSEWEPSKPYFKTPITETIILEVNKGYLNHLKNNPIHYSQRITNEVENGFTRVYFKLIPNLELIKFILAQQGDIKIIEPVNLKKFIREYYKNLISDIT</sequence>
<feature type="domain" description="WYL" evidence="1">
    <location>
        <begin position="110"/>
        <end position="178"/>
    </location>
</feature>
<reference evidence="3" key="1">
    <citation type="journal article" date="2019" name="Int. J. Syst. Evol. Microbiol.">
        <title>The Global Catalogue of Microorganisms (GCM) 10K type strain sequencing project: providing services to taxonomists for standard genome sequencing and annotation.</title>
        <authorList>
            <consortium name="The Broad Institute Genomics Platform"/>
            <consortium name="The Broad Institute Genome Sequencing Center for Infectious Disease"/>
            <person name="Wu L."/>
            <person name="Ma J."/>
        </authorList>
    </citation>
    <scope>NUCLEOTIDE SEQUENCE [LARGE SCALE GENOMIC DNA]</scope>
    <source>
        <strain evidence="3">JCM 18325</strain>
    </source>
</reference>
<evidence type="ECO:0000313" key="3">
    <source>
        <dbReference type="Proteomes" id="UP001501433"/>
    </source>
</evidence>
<dbReference type="PANTHER" id="PTHR34580:SF9">
    <property type="entry name" value="SLL5097 PROTEIN"/>
    <property type="match status" value="1"/>
</dbReference>
<comment type="caution">
    <text evidence="2">The sequence shown here is derived from an EMBL/GenBank/DDBJ whole genome shotgun (WGS) entry which is preliminary data.</text>
</comment>
<evidence type="ECO:0000313" key="2">
    <source>
        <dbReference type="EMBL" id="GAA4801756.1"/>
    </source>
</evidence>
<dbReference type="EMBL" id="BAABJW010000001">
    <property type="protein sequence ID" value="GAA4801756.1"/>
    <property type="molecule type" value="Genomic_DNA"/>
</dbReference>
<name>A0ABP9C0C5_9FLAO</name>
<keyword evidence="3" id="KW-1185">Reference proteome</keyword>
<accession>A0ABP9C0C5</accession>
<organism evidence="2 3">
    <name type="scientific">Litoribaculum gwangyangense</name>
    <dbReference type="NCBI Taxonomy" id="1130722"/>
    <lineage>
        <taxon>Bacteria</taxon>
        <taxon>Pseudomonadati</taxon>
        <taxon>Bacteroidota</taxon>
        <taxon>Flavobacteriia</taxon>
        <taxon>Flavobacteriales</taxon>
        <taxon>Flavobacteriaceae</taxon>
        <taxon>Litoribaculum</taxon>
    </lineage>
</organism>
<protein>
    <recommendedName>
        <fullName evidence="1">WYL domain-containing protein</fullName>
    </recommendedName>
</protein>
<evidence type="ECO:0000259" key="1">
    <source>
        <dbReference type="Pfam" id="PF13280"/>
    </source>
</evidence>
<proteinExistence type="predicted"/>
<dbReference type="InterPro" id="IPR051534">
    <property type="entry name" value="CBASS_pafABC_assoc_protein"/>
</dbReference>
<dbReference type="InterPro" id="IPR026881">
    <property type="entry name" value="WYL_dom"/>
</dbReference>
<dbReference type="Pfam" id="PF13280">
    <property type="entry name" value="WYL"/>
    <property type="match status" value="1"/>
</dbReference>
<dbReference type="Proteomes" id="UP001501433">
    <property type="component" value="Unassembled WGS sequence"/>
</dbReference>
<gene>
    <name evidence="2" type="ORF">GCM10023330_04640</name>
</gene>